<keyword evidence="3" id="KW-1185">Reference proteome</keyword>
<name>A0A2Z7B7J8_9LAMI</name>
<evidence type="ECO:0000313" key="3">
    <source>
        <dbReference type="Proteomes" id="UP000250235"/>
    </source>
</evidence>
<gene>
    <name evidence="2" type="ORF">F511_16040</name>
</gene>
<evidence type="ECO:0000256" key="1">
    <source>
        <dbReference type="SAM" id="MobiDB-lite"/>
    </source>
</evidence>
<dbReference type="Proteomes" id="UP000250235">
    <property type="component" value="Unassembled WGS sequence"/>
</dbReference>
<accession>A0A2Z7B7J8</accession>
<feature type="compositionally biased region" description="Polar residues" evidence="1">
    <location>
        <begin position="54"/>
        <end position="64"/>
    </location>
</feature>
<evidence type="ECO:0000313" key="2">
    <source>
        <dbReference type="EMBL" id="KZV30153.1"/>
    </source>
</evidence>
<dbReference type="AlphaFoldDB" id="A0A2Z7B7J8"/>
<reference evidence="2 3" key="1">
    <citation type="journal article" date="2015" name="Proc. Natl. Acad. Sci. U.S.A.">
        <title>The resurrection genome of Boea hygrometrica: A blueprint for survival of dehydration.</title>
        <authorList>
            <person name="Xiao L."/>
            <person name="Yang G."/>
            <person name="Zhang L."/>
            <person name="Yang X."/>
            <person name="Zhao S."/>
            <person name="Ji Z."/>
            <person name="Zhou Q."/>
            <person name="Hu M."/>
            <person name="Wang Y."/>
            <person name="Chen M."/>
            <person name="Xu Y."/>
            <person name="Jin H."/>
            <person name="Xiao X."/>
            <person name="Hu G."/>
            <person name="Bao F."/>
            <person name="Hu Y."/>
            <person name="Wan P."/>
            <person name="Li L."/>
            <person name="Deng X."/>
            <person name="Kuang T."/>
            <person name="Xiang C."/>
            <person name="Zhu J.K."/>
            <person name="Oliver M.J."/>
            <person name="He Y."/>
        </authorList>
    </citation>
    <scope>NUCLEOTIDE SEQUENCE [LARGE SCALE GENOMIC DNA]</scope>
    <source>
        <strain evidence="3">cv. XS01</strain>
    </source>
</reference>
<protein>
    <submittedName>
        <fullName evidence="2">Uncharacterized protein</fullName>
    </submittedName>
</protein>
<dbReference type="EMBL" id="KV008511">
    <property type="protein sequence ID" value="KZV30153.1"/>
    <property type="molecule type" value="Genomic_DNA"/>
</dbReference>
<feature type="region of interest" description="Disordered" evidence="1">
    <location>
        <begin position="54"/>
        <end position="90"/>
    </location>
</feature>
<proteinExistence type="predicted"/>
<organism evidence="2 3">
    <name type="scientific">Dorcoceras hygrometricum</name>
    <dbReference type="NCBI Taxonomy" id="472368"/>
    <lineage>
        <taxon>Eukaryota</taxon>
        <taxon>Viridiplantae</taxon>
        <taxon>Streptophyta</taxon>
        <taxon>Embryophyta</taxon>
        <taxon>Tracheophyta</taxon>
        <taxon>Spermatophyta</taxon>
        <taxon>Magnoliopsida</taxon>
        <taxon>eudicotyledons</taxon>
        <taxon>Gunneridae</taxon>
        <taxon>Pentapetalae</taxon>
        <taxon>asterids</taxon>
        <taxon>lamiids</taxon>
        <taxon>Lamiales</taxon>
        <taxon>Gesneriaceae</taxon>
        <taxon>Didymocarpoideae</taxon>
        <taxon>Trichosporeae</taxon>
        <taxon>Loxocarpinae</taxon>
        <taxon>Dorcoceras</taxon>
    </lineage>
</organism>
<sequence>MRQQVARTSGNNRPAIIARPAASIAQTATTTCSSGWPPCFRSCGQRAHMAANASIQRSISSREASPSVRPPCKKEAPSVGQQQRNPHGHAPPFAPPCAAASCRTCSDHRDEEFSSVLNPSSLLVQIDGGRLNPVVDLIGVRVDAQLANLWRVDLECTIVYVRCDHAPPFAPPCAAASCRTCSDHRDEEFSSVLNPSSLLVQIDGGRLNPVVDLIGVRVDAQLANLWRVGS</sequence>